<evidence type="ECO:0000313" key="1">
    <source>
        <dbReference type="EMBL" id="RDE25013.1"/>
    </source>
</evidence>
<sequence>MDTTMNESNTPKTTPPTSSELTADQILDAALDLAQQQDNWYDFNLTDLANHCDTSINAIRQHYPDTNAIANAWFARALEAMLVELDDEMQSLPVKSRLELIVWRWFEALAPYHRLSAQMLGAKLHPPHVHHWVPMIFDLSQLVQLWRDAAGLHTGGRRRQIEEIVLTSIFVRTLCSWCRDNSAEQSNSHAKLLELLDKADRASSFWFHDQAA</sequence>
<keyword evidence="2" id="KW-1185">Reference proteome</keyword>
<name>A0A369WV60_9GAMM</name>
<organism evidence="1 2">
    <name type="scientific">Motiliproteus coralliicola</name>
    <dbReference type="NCBI Taxonomy" id="2283196"/>
    <lineage>
        <taxon>Bacteria</taxon>
        <taxon>Pseudomonadati</taxon>
        <taxon>Pseudomonadota</taxon>
        <taxon>Gammaproteobacteria</taxon>
        <taxon>Oceanospirillales</taxon>
        <taxon>Oceanospirillaceae</taxon>
        <taxon>Motiliproteus</taxon>
    </lineage>
</organism>
<evidence type="ECO:0000313" key="2">
    <source>
        <dbReference type="Proteomes" id="UP000253769"/>
    </source>
</evidence>
<reference evidence="1 2" key="1">
    <citation type="submission" date="2018-07" db="EMBL/GenBank/DDBJ databases">
        <title>Motiliproteus coralliicola sp. nov., a bacterium isolated from Coral.</title>
        <authorList>
            <person name="Wang G."/>
        </authorList>
    </citation>
    <scope>NUCLEOTIDE SEQUENCE [LARGE SCALE GENOMIC DNA]</scope>
    <source>
        <strain evidence="1 2">C34</strain>
    </source>
</reference>
<dbReference type="Proteomes" id="UP000253769">
    <property type="component" value="Unassembled WGS sequence"/>
</dbReference>
<dbReference type="EMBL" id="QQOH01000001">
    <property type="protein sequence ID" value="RDE25013.1"/>
    <property type="molecule type" value="Genomic_DNA"/>
</dbReference>
<proteinExistence type="predicted"/>
<dbReference type="Gene3D" id="1.10.357.10">
    <property type="entry name" value="Tetracycline Repressor, domain 2"/>
    <property type="match status" value="1"/>
</dbReference>
<protein>
    <submittedName>
        <fullName evidence="1">TetR/AcrR family transcriptional regulator</fullName>
    </submittedName>
</protein>
<dbReference type="SUPFAM" id="SSF46689">
    <property type="entry name" value="Homeodomain-like"/>
    <property type="match status" value="1"/>
</dbReference>
<gene>
    <name evidence="1" type="ORF">DV711_05445</name>
</gene>
<dbReference type="AlphaFoldDB" id="A0A369WV60"/>
<dbReference type="InterPro" id="IPR009057">
    <property type="entry name" value="Homeodomain-like_sf"/>
</dbReference>
<comment type="caution">
    <text evidence="1">The sequence shown here is derived from an EMBL/GenBank/DDBJ whole genome shotgun (WGS) entry which is preliminary data.</text>
</comment>
<accession>A0A369WV60</accession>